<dbReference type="PANTHER" id="PTHR22550">
    <property type="entry name" value="SPORE GERMINATION PROTEIN"/>
    <property type="match status" value="1"/>
</dbReference>
<dbReference type="AlphaFoldDB" id="A0A100W8K4"/>
<name>A0A100W8K4_MYCCR</name>
<dbReference type="STRING" id="228230.RMCC_0455"/>
<dbReference type="Pfam" id="PF13519">
    <property type="entry name" value="VWA_2"/>
    <property type="match status" value="1"/>
</dbReference>
<feature type="transmembrane region" description="Helical" evidence="5">
    <location>
        <begin position="18"/>
        <end position="36"/>
    </location>
</feature>
<dbReference type="OrthoDB" id="8882959at2"/>
<evidence type="ECO:0000256" key="3">
    <source>
        <dbReference type="ARBA" id="ARBA00022989"/>
    </source>
</evidence>
<feature type="transmembrane region" description="Helical" evidence="5">
    <location>
        <begin position="67"/>
        <end position="84"/>
    </location>
</feature>
<accession>A0A100W8K4</accession>
<protein>
    <submittedName>
        <fullName evidence="7">UPF0353 protein Mycch_2470</fullName>
    </submittedName>
</protein>
<dbReference type="Gene3D" id="3.40.50.410">
    <property type="entry name" value="von Willebrand factor, type A domain"/>
    <property type="match status" value="1"/>
</dbReference>
<dbReference type="PANTHER" id="PTHR22550:SF5">
    <property type="entry name" value="LEUCINE ZIPPER PROTEIN 4"/>
    <property type="match status" value="1"/>
</dbReference>
<keyword evidence="2 5" id="KW-0812">Transmembrane</keyword>
<evidence type="ECO:0000313" key="7">
    <source>
        <dbReference type="EMBL" id="GAS93489.1"/>
    </source>
</evidence>
<feature type="transmembrane region" description="Helical" evidence="5">
    <location>
        <begin position="310"/>
        <end position="329"/>
    </location>
</feature>
<dbReference type="RefSeq" id="WP_062654836.1">
    <property type="nucleotide sequence ID" value="NZ_BCSY01000011.1"/>
</dbReference>
<organism evidence="7 8">
    <name type="scientific">Mycolicibacterium canariasense</name>
    <name type="common">Mycobacterium canariasense</name>
    <dbReference type="NCBI Taxonomy" id="228230"/>
    <lineage>
        <taxon>Bacteria</taxon>
        <taxon>Bacillati</taxon>
        <taxon>Actinomycetota</taxon>
        <taxon>Actinomycetes</taxon>
        <taxon>Mycobacteriales</taxon>
        <taxon>Mycobacteriaceae</taxon>
        <taxon>Mycolicibacterium</taxon>
    </lineage>
</organism>
<dbReference type="SUPFAM" id="SSF53300">
    <property type="entry name" value="vWA-like"/>
    <property type="match status" value="1"/>
</dbReference>
<evidence type="ECO:0000256" key="5">
    <source>
        <dbReference type="SAM" id="Phobius"/>
    </source>
</evidence>
<keyword evidence="3 5" id="KW-1133">Transmembrane helix</keyword>
<dbReference type="InterPro" id="IPR036465">
    <property type="entry name" value="vWFA_dom_sf"/>
</dbReference>
<proteinExistence type="predicted"/>
<dbReference type="InterPro" id="IPR002035">
    <property type="entry name" value="VWF_A"/>
</dbReference>
<keyword evidence="4 5" id="KW-0472">Membrane</keyword>
<comment type="caution">
    <text evidence="7">The sequence shown here is derived from an EMBL/GenBank/DDBJ whole genome shotgun (WGS) entry which is preliminary data.</text>
</comment>
<gene>
    <name evidence="7" type="ORF">RMCC_0455</name>
</gene>
<keyword evidence="1" id="KW-1003">Cell membrane</keyword>
<dbReference type="EMBL" id="BCSY01000011">
    <property type="protein sequence ID" value="GAS93489.1"/>
    <property type="molecule type" value="Genomic_DNA"/>
</dbReference>
<reference evidence="8" key="2">
    <citation type="submission" date="2016-02" db="EMBL/GenBank/DDBJ databases">
        <title>Draft genome sequence of five rapidly growing Mycobacterium species.</title>
        <authorList>
            <person name="Katahira K."/>
            <person name="Gotou Y."/>
            <person name="Iida K."/>
            <person name="Ogura Y."/>
            <person name="Hayashi T."/>
        </authorList>
    </citation>
    <scope>NUCLEOTIDE SEQUENCE [LARGE SCALE GENOMIC DNA]</scope>
    <source>
        <strain evidence="8">JCM15298</strain>
    </source>
</reference>
<feature type="domain" description="VWFA" evidence="6">
    <location>
        <begin position="98"/>
        <end position="298"/>
    </location>
</feature>
<evidence type="ECO:0000256" key="2">
    <source>
        <dbReference type="ARBA" id="ARBA00022692"/>
    </source>
</evidence>
<evidence type="ECO:0000313" key="8">
    <source>
        <dbReference type="Proteomes" id="UP000069443"/>
    </source>
</evidence>
<reference evidence="8" key="1">
    <citation type="journal article" date="2016" name="Genome Announc.">
        <title>Draft Genome Sequences of Five Rapidly Growing Mycobacterium Species, M. thermoresistibile, M. fortuitum subsp. acetamidolyticum, M. canariasense, M. brisbanense, and M. novocastrense.</title>
        <authorList>
            <person name="Katahira K."/>
            <person name="Ogura Y."/>
            <person name="Gotoh Y."/>
            <person name="Hayashi T."/>
        </authorList>
    </citation>
    <scope>NUCLEOTIDE SEQUENCE [LARGE SCALE GENOMIC DNA]</scope>
    <source>
        <strain evidence="8">JCM15298</strain>
    </source>
</reference>
<sequence>MTVATLGPISLTGWQHPAYLALLVLPPVLACSYAWVQLRRRQRLSRFAERARWGTVRSRPPTAGRHLPMVLMFLAVAALVVAIACPTTDVRKPQNRAVIMVAIDVSQSMWADDEDPTRLEAAKRAVTRFATHLTEGVNLGLICFAGTSSVLVSPTPDHQATVDAVDHLTPQDSTAIGEAIFAGLASVRTVSAVLAAPNSATPARIVLLSDGAENKPSNPDAPKGAYTAARSARDAGIPVSTIAFGTAGGRVRLGDTMAAVPVDDAMLQRIAELSGGQFFRATDDTDLDRSYAAVADQFGYVTSRGPADVAWLRLAVLLATAATILALLMNRRVPT</sequence>
<evidence type="ECO:0000256" key="1">
    <source>
        <dbReference type="ARBA" id="ARBA00022475"/>
    </source>
</evidence>
<keyword evidence="8" id="KW-1185">Reference proteome</keyword>
<dbReference type="SMART" id="SM00327">
    <property type="entry name" value="VWA"/>
    <property type="match status" value="1"/>
</dbReference>
<evidence type="ECO:0000259" key="6">
    <source>
        <dbReference type="PROSITE" id="PS50234"/>
    </source>
</evidence>
<dbReference type="PROSITE" id="PS50234">
    <property type="entry name" value="VWFA"/>
    <property type="match status" value="1"/>
</dbReference>
<dbReference type="Proteomes" id="UP000069443">
    <property type="component" value="Unassembled WGS sequence"/>
</dbReference>
<dbReference type="InterPro" id="IPR050768">
    <property type="entry name" value="UPF0353/GerABKA_families"/>
</dbReference>
<evidence type="ECO:0000256" key="4">
    <source>
        <dbReference type="ARBA" id="ARBA00023136"/>
    </source>
</evidence>